<evidence type="ECO:0000256" key="1">
    <source>
        <dbReference type="ARBA" id="ARBA00004776"/>
    </source>
</evidence>
<evidence type="ECO:0000256" key="4">
    <source>
        <dbReference type="ARBA" id="ARBA00022679"/>
    </source>
</evidence>
<protein>
    <submittedName>
        <fullName evidence="6">Glycosyltransferase family 2 protein</fullName>
    </submittedName>
</protein>
<dbReference type="PANTHER" id="PTHR43179:SF12">
    <property type="entry name" value="GALACTOFURANOSYLTRANSFERASE GLFT2"/>
    <property type="match status" value="1"/>
</dbReference>
<dbReference type="Gene3D" id="3.90.550.10">
    <property type="entry name" value="Spore Coat Polysaccharide Biosynthesis Protein SpsA, Chain A"/>
    <property type="match status" value="1"/>
</dbReference>
<dbReference type="EMBL" id="JAAHFQ010000077">
    <property type="protein sequence ID" value="NER27155.1"/>
    <property type="molecule type" value="Genomic_DNA"/>
</dbReference>
<evidence type="ECO:0000256" key="2">
    <source>
        <dbReference type="ARBA" id="ARBA00006739"/>
    </source>
</evidence>
<dbReference type="InterPro" id="IPR029044">
    <property type="entry name" value="Nucleotide-diphossugar_trans"/>
</dbReference>
<keyword evidence="4 6" id="KW-0808">Transferase</keyword>
<evidence type="ECO:0000313" key="6">
    <source>
        <dbReference type="EMBL" id="NER27155.1"/>
    </source>
</evidence>
<dbReference type="SUPFAM" id="SSF53448">
    <property type="entry name" value="Nucleotide-diphospho-sugar transferases"/>
    <property type="match status" value="1"/>
</dbReference>
<evidence type="ECO:0000256" key="3">
    <source>
        <dbReference type="ARBA" id="ARBA00022676"/>
    </source>
</evidence>
<feature type="domain" description="Glycosyltransferase 2-like" evidence="5">
    <location>
        <begin position="8"/>
        <end position="122"/>
    </location>
</feature>
<proteinExistence type="inferred from homology"/>
<dbReference type="Pfam" id="PF00535">
    <property type="entry name" value="Glycos_transf_2"/>
    <property type="match status" value="1"/>
</dbReference>
<comment type="caution">
    <text evidence="6">The sequence shown here is derived from an EMBL/GenBank/DDBJ whole genome shotgun (WGS) entry which is preliminary data.</text>
</comment>
<comment type="similarity">
    <text evidence="2">Belongs to the glycosyltransferase 2 family.</text>
</comment>
<keyword evidence="3" id="KW-0328">Glycosyltransferase</keyword>
<sequence>MIYLLTVNYYSSHLIERLINSITTHPATPHQIVIVNNSPNDHELPKLHAQSLQILEAKTNLGFSKACNLGLNWIYNQDSKAIVWIVNPDTYLPENTLTKITTLFETYPELSILGTCIYTPTGDIWFAGGGFIPERGAILCNKSLPTTTETTYATCDWVSGCSLLLNLQQFRSCPQFDPAYFLYYEDFDFCQRYAKQGHKIAITSKIALVHQPSAITNRNIAKKIAHSTYSYLLTLERYTNKAIFLLRFFRLTMHALILLLPKPQTALGKLVGISSYLRRVNPNCRIRY</sequence>
<evidence type="ECO:0000259" key="5">
    <source>
        <dbReference type="Pfam" id="PF00535"/>
    </source>
</evidence>
<dbReference type="PANTHER" id="PTHR43179">
    <property type="entry name" value="RHAMNOSYLTRANSFERASE WBBL"/>
    <property type="match status" value="1"/>
</dbReference>
<name>A0A6B3N8G7_9CYAN</name>
<reference evidence="6" key="1">
    <citation type="submission" date="2019-11" db="EMBL/GenBank/DDBJ databases">
        <title>Genomic insights into an expanded diversity of filamentous marine cyanobacteria reveals the extraordinary biosynthetic potential of Moorea and Okeania.</title>
        <authorList>
            <person name="Ferreira Leao T."/>
            <person name="Wang M."/>
            <person name="Moss N."/>
            <person name="Da Silva R."/>
            <person name="Sanders J."/>
            <person name="Nurk S."/>
            <person name="Gurevich A."/>
            <person name="Humphrey G."/>
            <person name="Reher R."/>
            <person name="Zhu Q."/>
            <person name="Belda-Ferre P."/>
            <person name="Glukhov E."/>
            <person name="Rex R."/>
            <person name="Dorrestein P.C."/>
            <person name="Knight R."/>
            <person name="Pevzner P."/>
            <person name="Gerwick W.H."/>
            <person name="Gerwick L."/>
        </authorList>
    </citation>
    <scope>NUCLEOTIDE SEQUENCE</scope>
    <source>
        <strain evidence="6">SIO1C4</strain>
    </source>
</reference>
<comment type="pathway">
    <text evidence="1">Cell wall biogenesis; cell wall polysaccharide biosynthesis.</text>
</comment>
<gene>
    <name evidence="6" type="ORF">F6J89_05830</name>
</gene>
<accession>A0A6B3N8G7</accession>
<organism evidence="6">
    <name type="scientific">Symploca sp. SIO1C4</name>
    <dbReference type="NCBI Taxonomy" id="2607765"/>
    <lineage>
        <taxon>Bacteria</taxon>
        <taxon>Bacillati</taxon>
        <taxon>Cyanobacteriota</taxon>
        <taxon>Cyanophyceae</taxon>
        <taxon>Coleofasciculales</taxon>
        <taxon>Coleofasciculaceae</taxon>
        <taxon>Symploca</taxon>
    </lineage>
</organism>
<dbReference type="InterPro" id="IPR001173">
    <property type="entry name" value="Glyco_trans_2-like"/>
</dbReference>
<dbReference type="AlphaFoldDB" id="A0A6B3N8G7"/>
<dbReference type="GO" id="GO:0016757">
    <property type="term" value="F:glycosyltransferase activity"/>
    <property type="evidence" value="ECO:0007669"/>
    <property type="project" value="UniProtKB-KW"/>
</dbReference>